<dbReference type="Pfam" id="PF03466">
    <property type="entry name" value="LysR_substrate"/>
    <property type="match status" value="1"/>
</dbReference>
<keyword evidence="4" id="KW-0804">Transcription</keyword>
<dbReference type="SUPFAM" id="SSF53850">
    <property type="entry name" value="Periplasmic binding protein-like II"/>
    <property type="match status" value="1"/>
</dbReference>
<dbReference type="PROSITE" id="PS50931">
    <property type="entry name" value="HTH_LYSR"/>
    <property type="match status" value="1"/>
</dbReference>
<accession>A0AAU7ME91</accession>
<evidence type="ECO:0000259" key="5">
    <source>
        <dbReference type="PROSITE" id="PS50931"/>
    </source>
</evidence>
<feature type="domain" description="HTH lysR-type" evidence="5">
    <location>
        <begin position="87"/>
        <end position="144"/>
    </location>
</feature>
<dbReference type="GO" id="GO:0003677">
    <property type="term" value="F:DNA binding"/>
    <property type="evidence" value="ECO:0007669"/>
    <property type="project" value="UniProtKB-KW"/>
</dbReference>
<dbReference type="RefSeq" id="WP_350936692.1">
    <property type="nucleotide sequence ID" value="NZ_CP157762.1"/>
</dbReference>
<dbReference type="SUPFAM" id="SSF46785">
    <property type="entry name" value="Winged helix' DNA-binding domain"/>
    <property type="match status" value="2"/>
</dbReference>
<reference evidence="7" key="2">
    <citation type="submission" date="2024-06" db="EMBL/GenBank/DDBJ databases">
        <title>Micromonospora mangrovi CCTCC AA 2012012 genome sequences.</title>
        <authorList>
            <person name="Gao J."/>
        </authorList>
    </citation>
    <scope>NUCLEOTIDE SEQUENCE</scope>
    <source>
        <strain evidence="7">CCTCC AA 2012012</strain>
    </source>
</reference>
<evidence type="ECO:0000313" key="7">
    <source>
        <dbReference type="EMBL" id="XCH76370.1"/>
    </source>
</evidence>
<dbReference type="GO" id="GO:0032993">
    <property type="term" value="C:protein-DNA complex"/>
    <property type="evidence" value="ECO:0007669"/>
    <property type="project" value="TreeGrafter"/>
</dbReference>
<evidence type="ECO:0000256" key="3">
    <source>
        <dbReference type="ARBA" id="ARBA00023125"/>
    </source>
</evidence>
<reference evidence="6" key="1">
    <citation type="submission" date="2024-01" db="EMBL/GenBank/DDBJ databases">
        <title>The genome sequence of Micromonospora mangrovi CCTCC AA 2012012.</title>
        <authorList>
            <person name="Gao J."/>
        </authorList>
    </citation>
    <scope>NUCLEOTIDE SEQUENCE</scope>
    <source>
        <strain evidence="6">CCTCC AA 2012012</strain>
    </source>
</reference>
<dbReference type="Pfam" id="PF00126">
    <property type="entry name" value="HTH_1"/>
    <property type="match status" value="1"/>
</dbReference>
<evidence type="ECO:0000313" key="6">
    <source>
        <dbReference type="EMBL" id="XBP95666.1"/>
    </source>
</evidence>
<comment type="similarity">
    <text evidence="1">Belongs to the LysR transcriptional regulatory family.</text>
</comment>
<sequence length="407" mass="43545">MDARDLRLLLGVADGADVGDLAARSGVSESQVRRRLSQLVGVNEAGWLCRTGRGYRLSERGQAGLHAVGRAVTACDTIAGLIGVDSVSVRHAQVVDVVAATGSIGGAARQLGLPQPSVSALVARIERRWRAALFDRTQDGVRPTPLLVELLPHLRVLATVVSPVIGRGDQPAPPGTLQLASEFGFSGLVDALRDDALVDVRQHIVDIPGPGWASAMLAADICVYADLPLVSLAVPAGWDSTVAFEDPAYVLLPRDVGHGRATISLRELADLDWLTGPAGTRNHQSVVSLCRAAGFEPRIRFTALNGPSGRRILEDGGAVALTSATMIPAGAMHTVRLAEDVRIRMTVSWRHGSTATATAGWLVRWLHDGQVRRLAECRPELLTEMRADPTGWPLYARQEVHRAHRGR</sequence>
<dbReference type="Gene3D" id="3.40.190.10">
    <property type="entry name" value="Periplasmic binding protein-like II"/>
    <property type="match status" value="2"/>
</dbReference>
<evidence type="ECO:0000256" key="2">
    <source>
        <dbReference type="ARBA" id="ARBA00023015"/>
    </source>
</evidence>
<name>A0AAU7ME91_9ACTN</name>
<keyword evidence="2" id="KW-0805">Transcription regulation</keyword>
<dbReference type="InterPro" id="IPR036390">
    <property type="entry name" value="WH_DNA-bd_sf"/>
</dbReference>
<evidence type="ECO:0000256" key="4">
    <source>
        <dbReference type="ARBA" id="ARBA00023163"/>
    </source>
</evidence>
<dbReference type="EMBL" id="CP159342">
    <property type="protein sequence ID" value="XCH76370.1"/>
    <property type="molecule type" value="Genomic_DNA"/>
</dbReference>
<evidence type="ECO:0000256" key="1">
    <source>
        <dbReference type="ARBA" id="ARBA00009437"/>
    </source>
</evidence>
<protein>
    <submittedName>
        <fullName evidence="6">LysR family transcriptional regulator</fullName>
    </submittedName>
</protein>
<dbReference type="InterPro" id="IPR036388">
    <property type="entry name" value="WH-like_DNA-bd_sf"/>
</dbReference>
<dbReference type="PANTHER" id="PTHR30346">
    <property type="entry name" value="TRANSCRIPTIONAL DUAL REGULATOR HCAR-RELATED"/>
    <property type="match status" value="1"/>
</dbReference>
<dbReference type="GO" id="GO:0003700">
    <property type="term" value="F:DNA-binding transcription factor activity"/>
    <property type="evidence" value="ECO:0007669"/>
    <property type="project" value="InterPro"/>
</dbReference>
<organism evidence="6">
    <name type="scientific">Micromonospora sp. CCTCC AA 2012012</name>
    <dbReference type="NCBI Taxonomy" id="3111921"/>
    <lineage>
        <taxon>Bacteria</taxon>
        <taxon>Bacillati</taxon>
        <taxon>Actinomycetota</taxon>
        <taxon>Actinomycetes</taxon>
        <taxon>Micromonosporales</taxon>
        <taxon>Micromonosporaceae</taxon>
        <taxon>Micromonospora</taxon>
    </lineage>
</organism>
<gene>
    <name evidence="7" type="ORF">ABUL08_09845</name>
    <name evidence="6" type="ORF">VK199_09795</name>
</gene>
<dbReference type="InterPro" id="IPR005119">
    <property type="entry name" value="LysR_subst-bd"/>
</dbReference>
<dbReference type="EMBL" id="CP157762">
    <property type="protein sequence ID" value="XBP95666.1"/>
    <property type="molecule type" value="Genomic_DNA"/>
</dbReference>
<dbReference type="PANTHER" id="PTHR30346:SF29">
    <property type="entry name" value="LYSR SUBSTRATE-BINDING"/>
    <property type="match status" value="1"/>
</dbReference>
<dbReference type="AlphaFoldDB" id="A0AAU7ME91"/>
<keyword evidence="3" id="KW-0238">DNA-binding</keyword>
<proteinExistence type="inferred from homology"/>
<dbReference type="InterPro" id="IPR000847">
    <property type="entry name" value="LysR_HTH_N"/>
</dbReference>
<dbReference type="Gene3D" id="1.10.10.10">
    <property type="entry name" value="Winged helix-like DNA-binding domain superfamily/Winged helix DNA-binding domain"/>
    <property type="match status" value="2"/>
</dbReference>